<comment type="caution">
    <text evidence="7">The sequence shown here is derived from an EMBL/GenBank/DDBJ whole genome shotgun (WGS) entry which is preliminary data.</text>
</comment>
<dbReference type="Proteomes" id="UP001174997">
    <property type="component" value="Unassembled WGS sequence"/>
</dbReference>
<feature type="chain" id="PRO_5041373494" evidence="5">
    <location>
        <begin position="19"/>
        <end position="468"/>
    </location>
</feature>
<reference evidence="7" key="1">
    <citation type="submission" date="2023-06" db="EMBL/GenBank/DDBJ databases">
        <title>Genome-scale phylogeny and comparative genomics of the fungal order Sordariales.</title>
        <authorList>
            <consortium name="Lawrence Berkeley National Laboratory"/>
            <person name="Hensen N."/>
            <person name="Bonometti L."/>
            <person name="Westerberg I."/>
            <person name="Brannstrom I.O."/>
            <person name="Guillou S."/>
            <person name="Cros-Aarteil S."/>
            <person name="Calhoun S."/>
            <person name="Haridas S."/>
            <person name="Kuo A."/>
            <person name="Mondo S."/>
            <person name="Pangilinan J."/>
            <person name="Riley R."/>
            <person name="Labutti K."/>
            <person name="Andreopoulos B."/>
            <person name="Lipzen A."/>
            <person name="Chen C."/>
            <person name="Yanf M."/>
            <person name="Daum C."/>
            <person name="Ng V."/>
            <person name="Clum A."/>
            <person name="Steindorff A."/>
            <person name="Ohm R."/>
            <person name="Martin F."/>
            <person name="Silar P."/>
            <person name="Natvig D."/>
            <person name="Lalanne C."/>
            <person name="Gautier V."/>
            <person name="Ament-Velasquez S.L."/>
            <person name="Kruys A."/>
            <person name="Hutchinson M.I."/>
            <person name="Powell A.J."/>
            <person name="Barry K."/>
            <person name="Miller A.N."/>
            <person name="Grigoriev I.V."/>
            <person name="Debuchy R."/>
            <person name="Gladieux P."/>
            <person name="Thoren M.H."/>
            <person name="Johannesson H."/>
        </authorList>
    </citation>
    <scope>NUCLEOTIDE SEQUENCE</scope>
    <source>
        <strain evidence="7">CBS 307.81</strain>
    </source>
</reference>
<dbReference type="PANTHER" id="PTHR31263:SF0">
    <property type="entry name" value="CELLULASE FAMILY PROTEIN (AFU_ORTHOLOGUE AFUA_5G14560)"/>
    <property type="match status" value="1"/>
</dbReference>
<dbReference type="SUPFAM" id="SSF51445">
    <property type="entry name" value="(Trans)glycosidases"/>
    <property type="match status" value="1"/>
</dbReference>
<evidence type="ECO:0000313" key="8">
    <source>
        <dbReference type="Proteomes" id="UP001174997"/>
    </source>
</evidence>
<comment type="similarity">
    <text evidence="1 4">Belongs to the glycosyl hydrolase 5 (cellulase A) family.</text>
</comment>
<evidence type="ECO:0000256" key="1">
    <source>
        <dbReference type="ARBA" id="ARBA00005641"/>
    </source>
</evidence>
<keyword evidence="2 4" id="KW-0378">Hydrolase</keyword>
<proteinExistence type="inferred from homology"/>
<dbReference type="Pfam" id="PF00150">
    <property type="entry name" value="Cellulase"/>
    <property type="match status" value="1"/>
</dbReference>
<dbReference type="GO" id="GO:0000272">
    <property type="term" value="P:polysaccharide catabolic process"/>
    <property type="evidence" value="ECO:0007669"/>
    <property type="project" value="InterPro"/>
</dbReference>
<evidence type="ECO:0000256" key="2">
    <source>
        <dbReference type="ARBA" id="ARBA00022801"/>
    </source>
</evidence>
<dbReference type="EMBL" id="JAULSY010000185">
    <property type="protein sequence ID" value="KAK0659441.1"/>
    <property type="molecule type" value="Genomic_DNA"/>
</dbReference>
<evidence type="ECO:0000256" key="4">
    <source>
        <dbReference type="RuleBase" id="RU361153"/>
    </source>
</evidence>
<dbReference type="AlphaFoldDB" id="A0AA39YWP7"/>
<dbReference type="Gene3D" id="3.20.20.80">
    <property type="entry name" value="Glycosidases"/>
    <property type="match status" value="1"/>
</dbReference>
<keyword evidence="5" id="KW-0732">Signal</keyword>
<gene>
    <name evidence="7" type="ORF">QBC41DRAFT_47603</name>
</gene>
<dbReference type="GO" id="GO:0004553">
    <property type="term" value="F:hydrolase activity, hydrolyzing O-glycosyl compounds"/>
    <property type="evidence" value="ECO:0007669"/>
    <property type="project" value="InterPro"/>
</dbReference>
<evidence type="ECO:0000313" key="7">
    <source>
        <dbReference type="EMBL" id="KAK0659441.1"/>
    </source>
</evidence>
<protein>
    <submittedName>
        <fullName evidence="7">Beta-galactanase protein</fullName>
    </submittedName>
</protein>
<feature type="domain" description="Glycoside hydrolase family 5" evidence="6">
    <location>
        <begin position="53"/>
        <end position="419"/>
    </location>
</feature>
<sequence>MTFIFVWMLALTGILATAADHAVSTIAPRQQNVSSTWPYGPFSTRGRNIINARGEVITWAGVNWPLSGETMIPEGLEHASADSILDRIASAGFNFIRMPYAIEMVDLFYLNNQTDTPFPQTLISALGPDNGTLVTSQILLHNPIWTRNTTLFKIWSDIVRIAARKKLYVHPDAHVSKAKWCCSHTDGNAWFGDEHSNVDSWKRGLGYVASWAGNHTNIVSMSLRNELRESWVIPRGGYNWVNFVGNMSAAAGVVHAANPGVLISWGGMQYGQDLSALTAKRNLLTAGCYKCDAVRDGFRREPVAFDLGDYPWGDKVIWEMHLYEGSEDMDTGNCRMIEAGLYRNGFNALGIGRPAACNSTLRASGVEEEWCAPAQRLTPVVLSEFGRRQDGGLMSDVLLGCLKEFTKRYGVSWAMWSLAGNYRIREGRQQDEDTWGLLNGTWNGWRFGEGVEGFWKPWVRDMGLAVNE</sequence>
<organism evidence="7 8">
    <name type="scientific">Cercophora samala</name>
    <dbReference type="NCBI Taxonomy" id="330535"/>
    <lineage>
        <taxon>Eukaryota</taxon>
        <taxon>Fungi</taxon>
        <taxon>Dikarya</taxon>
        <taxon>Ascomycota</taxon>
        <taxon>Pezizomycotina</taxon>
        <taxon>Sordariomycetes</taxon>
        <taxon>Sordariomycetidae</taxon>
        <taxon>Sordariales</taxon>
        <taxon>Lasiosphaeriaceae</taxon>
        <taxon>Cercophora</taxon>
    </lineage>
</organism>
<evidence type="ECO:0000256" key="5">
    <source>
        <dbReference type="SAM" id="SignalP"/>
    </source>
</evidence>
<dbReference type="PANTHER" id="PTHR31263">
    <property type="entry name" value="CELLULASE FAMILY PROTEIN (AFU_ORTHOLOGUE AFUA_5G14560)"/>
    <property type="match status" value="1"/>
</dbReference>
<keyword evidence="8" id="KW-1185">Reference proteome</keyword>
<evidence type="ECO:0000256" key="3">
    <source>
        <dbReference type="ARBA" id="ARBA00023295"/>
    </source>
</evidence>
<evidence type="ECO:0000259" key="6">
    <source>
        <dbReference type="Pfam" id="PF00150"/>
    </source>
</evidence>
<dbReference type="InterPro" id="IPR001547">
    <property type="entry name" value="Glyco_hydro_5"/>
</dbReference>
<accession>A0AA39YWP7</accession>
<keyword evidence="3 4" id="KW-0326">Glycosidase</keyword>
<dbReference type="InterPro" id="IPR017853">
    <property type="entry name" value="GH"/>
</dbReference>
<feature type="signal peptide" evidence="5">
    <location>
        <begin position="1"/>
        <end position="18"/>
    </location>
</feature>
<name>A0AA39YWP7_9PEZI</name>